<dbReference type="InterPro" id="IPR007627">
    <property type="entry name" value="RNA_pol_sigma70_r2"/>
</dbReference>
<dbReference type="SUPFAM" id="SSF88946">
    <property type="entry name" value="Sigma2 domain of RNA polymerase sigma factors"/>
    <property type="match status" value="1"/>
</dbReference>
<comment type="caution">
    <text evidence="7">The sequence shown here is derived from an EMBL/GenBank/DDBJ whole genome shotgun (WGS) entry which is preliminary data.</text>
</comment>
<evidence type="ECO:0000313" key="8">
    <source>
        <dbReference type="Proteomes" id="UP000307430"/>
    </source>
</evidence>
<dbReference type="Gene3D" id="1.10.1740.10">
    <property type="match status" value="1"/>
</dbReference>
<dbReference type="Pfam" id="PF08281">
    <property type="entry name" value="Sigma70_r4_2"/>
    <property type="match status" value="1"/>
</dbReference>
<dbReference type="Proteomes" id="UP000307430">
    <property type="component" value="Unassembled WGS sequence"/>
</dbReference>
<dbReference type="GO" id="GO:0003677">
    <property type="term" value="F:DNA binding"/>
    <property type="evidence" value="ECO:0007669"/>
    <property type="project" value="InterPro"/>
</dbReference>
<accession>A0A5R9L8V4</accession>
<keyword evidence="3" id="KW-0731">Sigma factor</keyword>
<comment type="similarity">
    <text evidence="1">Belongs to the sigma-70 factor family. ECF subfamily.</text>
</comment>
<feature type="domain" description="RNA polymerase sigma-70 region 2" evidence="5">
    <location>
        <begin position="13"/>
        <end position="78"/>
    </location>
</feature>
<reference evidence="7 8" key="1">
    <citation type="submission" date="2019-05" db="EMBL/GenBank/DDBJ databases">
        <title>Genome sequence of Klebsiella sp strain TOUT106.</title>
        <authorList>
            <person name="Rahi P."/>
            <person name="Chaudhari D."/>
        </authorList>
    </citation>
    <scope>NUCLEOTIDE SEQUENCE [LARGE SCALE GENOMIC DNA]</scope>
    <source>
        <strain evidence="7 8">TOUT106</strain>
    </source>
</reference>
<dbReference type="EMBL" id="VCHQ01000040">
    <property type="protein sequence ID" value="TLV04994.1"/>
    <property type="molecule type" value="Genomic_DNA"/>
</dbReference>
<dbReference type="CDD" id="cd06171">
    <property type="entry name" value="Sigma70_r4"/>
    <property type="match status" value="1"/>
</dbReference>
<organism evidence="7 8">
    <name type="scientific">Klebsiella indica</name>
    <dbReference type="NCBI Taxonomy" id="2582917"/>
    <lineage>
        <taxon>Bacteria</taxon>
        <taxon>Pseudomonadati</taxon>
        <taxon>Pseudomonadota</taxon>
        <taxon>Gammaproteobacteria</taxon>
        <taxon>Enterobacterales</taxon>
        <taxon>Enterobacteriaceae</taxon>
        <taxon>Klebsiella/Raoultella group</taxon>
        <taxon>Klebsiella</taxon>
    </lineage>
</organism>
<dbReference type="PANTHER" id="PTHR43133:SF63">
    <property type="entry name" value="RNA POLYMERASE SIGMA FACTOR FECI-RELATED"/>
    <property type="match status" value="1"/>
</dbReference>
<dbReference type="RefSeq" id="WP_138363152.1">
    <property type="nucleotide sequence ID" value="NZ_VCHQ01000040.1"/>
</dbReference>
<evidence type="ECO:0000256" key="3">
    <source>
        <dbReference type="ARBA" id="ARBA00023082"/>
    </source>
</evidence>
<evidence type="ECO:0000256" key="1">
    <source>
        <dbReference type="ARBA" id="ARBA00010641"/>
    </source>
</evidence>
<dbReference type="InterPro" id="IPR013249">
    <property type="entry name" value="RNA_pol_sigma70_r4_t2"/>
</dbReference>
<feature type="domain" description="RNA polymerase sigma factor 70 region 4 type 2" evidence="6">
    <location>
        <begin position="107"/>
        <end position="159"/>
    </location>
</feature>
<dbReference type="Pfam" id="PF04542">
    <property type="entry name" value="Sigma70_r2"/>
    <property type="match status" value="1"/>
</dbReference>
<dbReference type="InterPro" id="IPR039425">
    <property type="entry name" value="RNA_pol_sigma-70-like"/>
</dbReference>
<keyword evidence="4" id="KW-0804">Transcription</keyword>
<dbReference type="NCBIfam" id="TIGR02937">
    <property type="entry name" value="sigma70-ECF"/>
    <property type="match status" value="1"/>
</dbReference>
<evidence type="ECO:0000259" key="5">
    <source>
        <dbReference type="Pfam" id="PF04542"/>
    </source>
</evidence>
<dbReference type="InterPro" id="IPR013324">
    <property type="entry name" value="RNA_pol_sigma_r3/r4-like"/>
</dbReference>
<dbReference type="InterPro" id="IPR014284">
    <property type="entry name" value="RNA_pol_sigma-70_dom"/>
</dbReference>
<keyword evidence="2" id="KW-0805">Transcription regulation</keyword>
<keyword evidence="8" id="KW-1185">Reference proteome</keyword>
<dbReference type="Gene3D" id="1.10.10.10">
    <property type="entry name" value="Winged helix-like DNA-binding domain superfamily/Winged helix DNA-binding domain"/>
    <property type="match status" value="1"/>
</dbReference>
<dbReference type="SUPFAM" id="SSF88659">
    <property type="entry name" value="Sigma3 and sigma4 domains of RNA polymerase sigma factors"/>
    <property type="match status" value="1"/>
</dbReference>
<dbReference type="GO" id="GO:0016987">
    <property type="term" value="F:sigma factor activity"/>
    <property type="evidence" value="ECO:0007669"/>
    <property type="project" value="UniProtKB-KW"/>
</dbReference>
<gene>
    <name evidence="7" type="ORF">FE839_23555</name>
</gene>
<dbReference type="InterPro" id="IPR013325">
    <property type="entry name" value="RNA_pol_sigma_r2"/>
</dbReference>
<dbReference type="GO" id="GO:0006352">
    <property type="term" value="P:DNA-templated transcription initiation"/>
    <property type="evidence" value="ECO:0007669"/>
    <property type="project" value="InterPro"/>
</dbReference>
<evidence type="ECO:0000313" key="7">
    <source>
        <dbReference type="EMBL" id="TLV04994.1"/>
    </source>
</evidence>
<dbReference type="AlphaFoldDB" id="A0A5R9L8V4"/>
<evidence type="ECO:0000259" key="6">
    <source>
        <dbReference type="Pfam" id="PF08281"/>
    </source>
</evidence>
<proteinExistence type="inferred from homology"/>
<name>A0A5R9L8V4_9ENTR</name>
<evidence type="ECO:0000256" key="2">
    <source>
        <dbReference type="ARBA" id="ARBA00023015"/>
    </source>
</evidence>
<sequence length="167" mass="19292">MLASNEIVDVFVDLQPTLKRIVTYRTGSQQAAQDLTQDMYFRILQLANTFPTYDDARNYLIRIAMNSSIDYLRTEKRRAQLLSGAVELFDGYNPSPEENLFYKQQLLSIDKALEDMPPKCREVLYLSRIEGLTHAEIASRMNVSRSLVEKYSVKALLHCKNYLNSQD</sequence>
<evidence type="ECO:0000256" key="4">
    <source>
        <dbReference type="ARBA" id="ARBA00023163"/>
    </source>
</evidence>
<protein>
    <submittedName>
        <fullName evidence="7">RNA polymerase sigma factor</fullName>
    </submittedName>
</protein>
<dbReference type="PANTHER" id="PTHR43133">
    <property type="entry name" value="RNA POLYMERASE ECF-TYPE SIGMA FACTO"/>
    <property type="match status" value="1"/>
</dbReference>
<dbReference type="InterPro" id="IPR036388">
    <property type="entry name" value="WH-like_DNA-bd_sf"/>
</dbReference>